<dbReference type="GO" id="GO:0030600">
    <property type="term" value="F:feruloyl esterase activity"/>
    <property type="evidence" value="ECO:0007669"/>
    <property type="project" value="UniProtKB-ARBA"/>
</dbReference>
<dbReference type="OrthoDB" id="3039123at2759"/>
<evidence type="ECO:0000256" key="3">
    <source>
        <dbReference type="ARBA" id="ARBA00022723"/>
    </source>
</evidence>
<evidence type="ECO:0000256" key="4">
    <source>
        <dbReference type="ARBA" id="ARBA00022729"/>
    </source>
</evidence>
<dbReference type="InterPro" id="IPR029058">
    <property type="entry name" value="AB_hydrolase_fold"/>
</dbReference>
<reference evidence="9" key="1">
    <citation type="journal article" date="2021" name="IMA Fungus">
        <title>Genomic characterization of three marine fungi, including Emericellopsis atlantica sp. nov. with signatures of a generalist lifestyle and marine biomass degradation.</title>
        <authorList>
            <person name="Hagestad O.C."/>
            <person name="Hou L."/>
            <person name="Andersen J.H."/>
            <person name="Hansen E.H."/>
            <person name="Altermark B."/>
            <person name="Li C."/>
            <person name="Kuhnert E."/>
            <person name="Cox R.J."/>
            <person name="Crous P.W."/>
            <person name="Spatafora J.W."/>
            <person name="Lail K."/>
            <person name="Amirebrahimi M."/>
            <person name="Lipzen A."/>
            <person name="Pangilinan J."/>
            <person name="Andreopoulos W."/>
            <person name="Hayes R.D."/>
            <person name="Ng V."/>
            <person name="Grigoriev I.V."/>
            <person name="Jackson S.A."/>
            <person name="Sutton T.D.S."/>
            <person name="Dobson A.D.W."/>
            <person name="Rama T."/>
        </authorList>
    </citation>
    <scope>NUCLEOTIDE SEQUENCE</scope>
    <source>
        <strain evidence="9">TRa018bII</strain>
    </source>
</reference>
<evidence type="ECO:0000256" key="2">
    <source>
        <dbReference type="ARBA" id="ARBA00022487"/>
    </source>
</evidence>
<gene>
    <name evidence="9" type="ORF">BJ875DRAFT_529813</name>
</gene>
<dbReference type="EC" id="3.1.1.-" evidence="8"/>
<evidence type="ECO:0000256" key="5">
    <source>
        <dbReference type="ARBA" id="ARBA00022801"/>
    </source>
</evidence>
<evidence type="ECO:0000256" key="6">
    <source>
        <dbReference type="ARBA" id="ARBA00022837"/>
    </source>
</evidence>
<keyword evidence="3" id="KW-0479">Metal-binding</keyword>
<evidence type="ECO:0000256" key="1">
    <source>
        <dbReference type="ARBA" id="ARBA00006249"/>
    </source>
</evidence>
<keyword evidence="10" id="KW-1185">Reference proteome</keyword>
<feature type="signal peptide" evidence="8">
    <location>
        <begin position="1"/>
        <end position="21"/>
    </location>
</feature>
<dbReference type="SUPFAM" id="SSF53474">
    <property type="entry name" value="alpha/beta-Hydrolases"/>
    <property type="match status" value="1"/>
</dbReference>
<keyword evidence="2" id="KW-0719">Serine esterase</keyword>
<evidence type="ECO:0000313" key="9">
    <source>
        <dbReference type="EMBL" id="KAG9235163.1"/>
    </source>
</evidence>
<dbReference type="Proteomes" id="UP000824998">
    <property type="component" value="Unassembled WGS sequence"/>
</dbReference>
<evidence type="ECO:0000313" key="10">
    <source>
        <dbReference type="Proteomes" id="UP000824998"/>
    </source>
</evidence>
<dbReference type="InterPro" id="IPR011118">
    <property type="entry name" value="Tannase/feruloyl_esterase"/>
</dbReference>
<organism evidence="9 10">
    <name type="scientific">Amylocarpus encephaloides</name>
    <dbReference type="NCBI Taxonomy" id="45428"/>
    <lineage>
        <taxon>Eukaryota</taxon>
        <taxon>Fungi</taxon>
        <taxon>Dikarya</taxon>
        <taxon>Ascomycota</taxon>
        <taxon>Pezizomycotina</taxon>
        <taxon>Leotiomycetes</taxon>
        <taxon>Helotiales</taxon>
        <taxon>Helotiales incertae sedis</taxon>
        <taxon>Amylocarpus</taxon>
    </lineage>
</organism>
<dbReference type="EMBL" id="MU251440">
    <property type="protein sequence ID" value="KAG9235163.1"/>
    <property type="molecule type" value="Genomic_DNA"/>
</dbReference>
<accession>A0A9P7YJY6</accession>
<dbReference type="Pfam" id="PF07519">
    <property type="entry name" value="Tannase"/>
    <property type="match status" value="1"/>
</dbReference>
<protein>
    <recommendedName>
        <fullName evidence="8">Carboxylic ester hydrolase</fullName>
        <ecNumber evidence="8">3.1.1.-</ecNumber>
    </recommendedName>
</protein>
<evidence type="ECO:0000256" key="7">
    <source>
        <dbReference type="ARBA" id="ARBA00023157"/>
    </source>
</evidence>
<keyword evidence="6" id="KW-0106">Calcium</keyword>
<sequence>MGMFSSTALMAIGIVSIGATAYPSLDDVCTTAKVQAALPAEGLFPGVGFDSASVTANSITNSSISSAAFFPDGIIDFCNIAVIYSHIGRNDSVTLAYWLPAPSAFQNRFLTTGGGGYAINSGITASGPRPASLAGGTLYGAVSGATDGGFGSFSTNFDRVFNAAGNGTSNYEALFMFGYQAIHELTVFGQEITKNFYSMGDQRLYSYYQGCSEGGREGWNQIQRFGDQFDGAITGAPAFRFSHQQVQHLWQNVVVKQAGYTPTTCELARITRAMIDACDHLDGKVDGVIARSDLCKLTFEYNTTIGLSYSCDAALPSMLSGGHPAESGTVTAEAATIAARSDGGIKDDEGRQVYFSYQPAAGSYADATTSLDPATGQEVFAVNSFGSEFVTRFLQFKNTNNFDSFANGGTDTRTLCKPRTPNFRNAGGKILHFHGEADDSIPIASSVRCHDSVCTIMYPEASYNDSSSSLSEWYKIFVVPGAAHCSINAGQLNGPFPQTNLAVMIQWVEKGVEPVTLNATHLAGSHIGDNAQICAWPLRPQWSGNATAPSCVYDQAGIDLFTYSLDAFPLPVY</sequence>
<dbReference type="AlphaFoldDB" id="A0A9P7YJY6"/>
<dbReference type="GO" id="GO:0046872">
    <property type="term" value="F:metal ion binding"/>
    <property type="evidence" value="ECO:0007669"/>
    <property type="project" value="UniProtKB-KW"/>
</dbReference>
<evidence type="ECO:0000256" key="8">
    <source>
        <dbReference type="RuleBase" id="RU361238"/>
    </source>
</evidence>
<keyword evidence="4 8" id="KW-0732">Signal</keyword>
<feature type="chain" id="PRO_5040542942" description="Carboxylic ester hydrolase" evidence="8">
    <location>
        <begin position="22"/>
        <end position="573"/>
    </location>
</feature>
<comment type="similarity">
    <text evidence="1 8">Belongs to the tannase family.</text>
</comment>
<keyword evidence="7" id="KW-1015">Disulfide bond</keyword>
<name>A0A9P7YJY6_9HELO</name>
<proteinExistence type="inferred from homology"/>
<dbReference type="PANTHER" id="PTHR33938">
    <property type="entry name" value="FERULOYL ESTERASE B-RELATED"/>
    <property type="match status" value="1"/>
</dbReference>
<comment type="caution">
    <text evidence="9">The sequence shown here is derived from an EMBL/GenBank/DDBJ whole genome shotgun (WGS) entry which is preliminary data.</text>
</comment>
<dbReference type="PANTHER" id="PTHR33938:SF16">
    <property type="entry name" value="CARBOXYLIC ESTER HYDROLASE"/>
    <property type="match status" value="1"/>
</dbReference>
<keyword evidence="5 8" id="KW-0378">Hydrolase</keyword>